<dbReference type="Gene3D" id="3.50.50.60">
    <property type="entry name" value="FAD/NAD(P)-binding domain"/>
    <property type="match status" value="1"/>
</dbReference>
<name>A0ABT4PVQ0_9MYCO</name>
<protein>
    <recommendedName>
        <fullName evidence="4">FAD-dependent oxidoreductase 2 FAD binding domain-containing protein</fullName>
    </recommendedName>
</protein>
<comment type="caution">
    <text evidence="2">The sequence shown here is derived from an EMBL/GenBank/DDBJ whole genome shotgun (WGS) entry which is preliminary data.</text>
</comment>
<accession>A0ABT4PVQ0</accession>
<dbReference type="SUPFAM" id="SSF51905">
    <property type="entry name" value="FAD/NAD(P)-binding domain"/>
    <property type="match status" value="1"/>
</dbReference>
<organism evidence="2 3">
    <name type="scientific">Mycobacterium hippophais</name>
    <dbReference type="NCBI Taxonomy" id="3016340"/>
    <lineage>
        <taxon>Bacteria</taxon>
        <taxon>Bacillati</taxon>
        <taxon>Actinomycetota</taxon>
        <taxon>Actinomycetes</taxon>
        <taxon>Mycobacteriales</taxon>
        <taxon>Mycobacteriaceae</taxon>
        <taxon>Mycobacterium</taxon>
    </lineage>
</organism>
<proteinExistence type="predicted"/>
<keyword evidence="3" id="KW-1185">Reference proteome</keyword>
<dbReference type="Proteomes" id="UP001142153">
    <property type="component" value="Unassembled WGS sequence"/>
</dbReference>
<evidence type="ECO:0008006" key="4">
    <source>
        <dbReference type="Google" id="ProtNLM"/>
    </source>
</evidence>
<dbReference type="InterPro" id="IPR036188">
    <property type="entry name" value="FAD/NAD-bd_sf"/>
</dbReference>
<evidence type="ECO:0000313" key="3">
    <source>
        <dbReference type="Proteomes" id="UP001142153"/>
    </source>
</evidence>
<feature type="compositionally biased region" description="Basic and acidic residues" evidence="1">
    <location>
        <begin position="284"/>
        <end position="297"/>
    </location>
</feature>
<evidence type="ECO:0000313" key="2">
    <source>
        <dbReference type="EMBL" id="MCZ8380571.1"/>
    </source>
</evidence>
<dbReference type="EMBL" id="JAPZPY010000007">
    <property type="protein sequence ID" value="MCZ8380571.1"/>
    <property type="molecule type" value="Genomic_DNA"/>
</dbReference>
<evidence type="ECO:0000256" key="1">
    <source>
        <dbReference type="SAM" id="MobiDB-lite"/>
    </source>
</evidence>
<feature type="region of interest" description="Disordered" evidence="1">
    <location>
        <begin position="276"/>
        <end position="309"/>
    </location>
</feature>
<sequence length="309" mass="33193">MWDEEVDVVCVGGAVGGLASAMIAVDAGAEVFVATAPPPVDDDVVAPPPSYLERGWLTHAPEDDETGEYFGELSEDLATLDPVAGDMELPTRVVRAQTRDECDGRWVEPFYGGRLRKWATQCLRSPYGLLHSRVADWQTTTMRTPAGRAIEVKPLGPVGTAGTPGLSLAAWLGGQAHDRQISIHTGVALQRVVFEDGEVAGVVVDGVDGPHAVRARHGVTIAPADSHAVAIGRRSLQGYEGYQQLCLVSESASRFARLELLNMGATIPERALSCHSMSRQLHQPPRDGRALRSEAGRARKLHRYPPAGQ</sequence>
<reference evidence="2" key="1">
    <citation type="submission" date="2022-12" db="EMBL/GenBank/DDBJ databases">
        <authorList>
            <person name="Deng Y."/>
            <person name="Zhang Y.-Q."/>
        </authorList>
    </citation>
    <scope>NUCLEOTIDE SEQUENCE</scope>
    <source>
        <strain evidence="2">CPCC 205372</strain>
    </source>
</reference>
<gene>
    <name evidence="2" type="ORF">O6P37_17020</name>
</gene>